<dbReference type="Proteomes" id="UP000537130">
    <property type="component" value="Unassembled WGS sequence"/>
</dbReference>
<evidence type="ECO:0000313" key="1">
    <source>
        <dbReference type="EMBL" id="MBB3048594.1"/>
    </source>
</evidence>
<dbReference type="AlphaFoldDB" id="A0A7W4W708"/>
<evidence type="ECO:0000313" key="2">
    <source>
        <dbReference type="Proteomes" id="UP000537130"/>
    </source>
</evidence>
<organism evidence="1 2">
    <name type="scientific">Litorivivens lipolytica</name>
    <dbReference type="NCBI Taxonomy" id="1524264"/>
    <lineage>
        <taxon>Bacteria</taxon>
        <taxon>Pseudomonadati</taxon>
        <taxon>Pseudomonadota</taxon>
        <taxon>Gammaproteobacteria</taxon>
        <taxon>Litorivivens</taxon>
    </lineage>
</organism>
<proteinExistence type="predicted"/>
<gene>
    <name evidence="1" type="ORF">FHR99_002868</name>
</gene>
<name>A0A7W4W708_9GAMM</name>
<dbReference type="RefSeq" id="WP_183411375.1">
    <property type="nucleotide sequence ID" value="NZ_JACHWY010000003.1"/>
</dbReference>
<protein>
    <submittedName>
        <fullName evidence="1">AcrR family transcriptional regulator</fullName>
    </submittedName>
</protein>
<dbReference type="EMBL" id="JACHWY010000003">
    <property type="protein sequence ID" value="MBB3048594.1"/>
    <property type="molecule type" value="Genomic_DNA"/>
</dbReference>
<comment type="caution">
    <text evidence="1">The sequence shown here is derived from an EMBL/GenBank/DDBJ whole genome shotgun (WGS) entry which is preliminary data.</text>
</comment>
<accession>A0A7W4W708</accession>
<reference evidence="1 2" key="1">
    <citation type="submission" date="2020-08" db="EMBL/GenBank/DDBJ databases">
        <title>Genomic Encyclopedia of Type Strains, Phase III (KMG-III): the genomes of soil and plant-associated and newly described type strains.</title>
        <authorList>
            <person name="Whitman W."/>
        </authorList>
    </citation>
    <scope>NUCLEOTIDE SEQUENCE [LARGE SCALE GENOMIC DNA]</scope>
    <source>
        <strain evidence="1 2">CECT 8654</strain>
    </source>
</reference>
<dbReference type="Gene3D" id="1.10.357.10">
    <property type="entry name" value="Tetracycline Repressor, domain 2"/>
    <property type="match status" value="1"/>
</dbReference>
<sequence length="238" mass="27457">MKERLLIAAERDIALHSLPGSRIQRVVKDAGSANISAIRYHYGDMSRLQDAVFFYRYKAINRYADIIMQRWSAEVRDQMRVQHYVFAIFAPRCLIIYHTLPAAFYCACAEQLEILKPDRINDQDRHPWFAPLRNCFAGLFKQMSDQLGGDRALERLQLVAPLTAGMLTQQERELREAFEDSQFTRADAAQSLTSFICEVVESLTASLLREHYQPIDTDFATAFHDMTAIPPEWFIDSD</sequence>
<keyword evidence="2" id="KW-1185">Reference proteome</keyword>